<dbReference type="InterPro" id="IPR037883">
    <property type="entry name" value="Knr4/Smi1-like_sf"/>
</dbReference>
<evidence type="ECO:0000313" key="3">
    <source>
        <dbReference type="Proteomes" id="UP000515960"/>
    </source>
</evidence>
<evidence type="ECO:0000259" key="1">
    <source>
        <dbReference type="SMART" id="SM00860"/>
    </source>
</evidence>
<dbReference type="EMBL" id="CP060490">
    <property type="protein sequence ID" value="QNL45411.1"/>
    <property type="molecule type" value="Genomic_DNA"/>
</dbReference>
<gene>
    <name evidence="2" type="ORF">H8790_05190</name>
</gene>
<dbReference type="KEGG" id="ohi:H8790_05190"/>
<dbReference type="Pfam" id="PF09346">
    <property type="entry name" value="SMI1_KNR4"/>
    <property type="match status" value="1"/>
</dbReference>
<dbReference type="RefSeq" id="WP_187333863.1">
    <property type="nucleotide sequence ID" value="NZ_CP060490.1"/>
</dbReference>
<proteinExistence type="predicted"/>
<dbReference type="SUPFAM" id="SSF160631">
    <property type="entry name" value="SMI1/KNR4-like"/>
    <property type="match status" value="1"/>
</dbReference>
<keyword evidence="3" id="KW-1185">Reference proteome</keyword>
<reference evidence="2 3" key="1">
    <citation type="submission" date="2020-08" db="EMBL/GenBank/DDBJ databases">
        <authorList>
            <person name="Liu C."/>
            <person name="Sun Q."/>
        </authorList>
    </citation>
    <scope>NUCLEOTIDE SEQUENCE [LARGE SCALE GENOMIC DNA]</scope>
    <source>
        <strain evidence="2 3">NSJ-62</strain>
    </source>
</reference>
<evidence type="ECO:0000313" key="2">
    <source>
        <dbReference type="EMBL" id="QNL45411.1"/>
    </source>
</evidence>
<dbReference type="AlphaFoldDB" id="A0A7G9B780"/>
<dbReference type="InterPro" id="IPR018958">
    <property type="entry name" value="Knr4/Smi1-like_dom"/>
</dbReference>
<dbReference type="Proteomes" id="UP000515960">
    <property type="component" value="Chromosome"/>
</dbReference>
<feature type="domain" description="Knr4/Smi1-like" evidence="1">
    <location>
        <begin position="21"/>
        <end position="147"/>
    </location>
</feature>
<accession>A0A7G9B780</accession>
<name>A0A7G9B780_9FIRM</name>
<dbReference type="Gene3D" id="3.40.1580.10">
    <property type="entry name" value="SMI1/KNR4-like"/>
    <property type="match status" value="1"/>
</dbReference>
<sequence>MYRELVLELSKGNEWVKVQPPCSEAVISEAEKVVGYSFPEELKNLLREMNGDKWLFLSAEEIIENVKLNREIFLPLFEEDYSKEEYQERVDRFIFFATNGCGDYYCYRVCPNGTADTSVIYIWEHENIGDRCCWKPVANNIKELIVRYCNGEI</sequence>
<dbReference type="SMART" id="SM00860">
    <property type="entry name" value="SMI1_KNR4"/>
    <property type="match status" value="1"/>
</dbReference>
<organism evidence="2 3">
    <name type="scientific">Oscillibacter hominis</name>
    <dbReference type="NCBI Taxonomy" id="2763056"/>
    <lineage>
        <taxon>Bacteria</taxon>
        <taxon>Bacillati</taxon>
        <taxon>Bacillota</taxon>
        <taxon>Clostridia</taxon>
        <taxon>Eubacteriales</taxon>
        <taxon>Oscillospiraceae</taxon>
        <taxon>Oscillibacter</taxon>
    </lineage>
</organism>
<protein>
    <submittedName>
        <fullName evidence="2">SMI1/KNR4 family protein</fullName>
    </submittedName>
</protein>